<evidence type="ECO:0000313" key="5">
    <source>
        <dbReference type="Proteomes" id="UP000824071"/>
    </source>
</evidence>
<gene>
    <name evidence="4" type="ORF">IAC53_06800</name>
</gene>
<dbReference type="PANTHER" id="PTHR43713:SF3">
    <property type="entry name" value="GLUTAMATE-1-SEMIALDEHYDE 2,1-AMINOMUTASE 1, CHLOROPLASTIC-RELATED"/>
    <property type="match status" value="1"/>
</dbReference>
<dbReference type="InterPro" id="IPR005814">
    <property type="entry name" value="Aminotrans_3"/>
</dbReference>
<dbReference type="Gene3D" id="3.90.1150.10">
    <property type="entry name" value="Aspartate Aminotransferase, domain 1"/>
    <property type="match status" value="1"/>
</dbReference>
<sequence>MSKFPEYKHDKSREYFNRAIQVIPSGIYGHLGPAEGLWVPVSKWPFFSEKAQGTYFWDVDGNKYLDFMCAYGPNVLGYNDPDVDAAALKQLKKGNCTTSPSKVMVECAENLVDTVASADWAFFAKNGSDTTTLAVMAARAHTHKKKMFFLKGYYHGDFQWAQKVDYPGILPEDVANNVVVPWFNLQALEDAYNACDGDVAGLIAQPYDHGNFKDNEVASKAYWQAVRKFCDEKGMVLIFDDVRTGFRLDLQGSDHYYGIKADLICFCKALANGYNMSALCGGAHMKSTVSGITYTGSYWMSAVPFAACIACINKMKKLDIPTLFREKGTKLTEGFKAAAAEHGFDLVVTGEPALFYLRIANDDSLMLHQEWIAECVSRGLFLASHHNHFINAAVTDEDIKLAVEIAEDAFSVVEKRHPELKG</sequence>
<evidence type="ECO:0000313" key="4">
    <source>
        <dbReference type="EMBL" id="HIU36291.1"/>
    </source>
</evidence>
<dbReference type="SUPFAM" id="SSF53383">
    <property type="entry name" value="PLP-dependent transferases"/>
    <property type="match status" value="1"/>
</dbReference>
<dbReference type="Proteomes" id="UP000824071">
    <property type="component" value="Unassembled WGS sequence"/>
</dbReference>
<keyword evidence="4" id="KW-0808">Transferase</keyword>
<dbReference type="InterPro" id="IPR015421">
    <property type="entry name" value="PyrdxlP-dep_Trfase_major"/>
</dbReference>
<dbReference type="EMBL" id="DVMW01000039">
    <property type="protein sequence ID" value="HIU36291.1"/>
    <property type="molecule type" value="Genomic_DNA"/>
</dbReference>
<organism evidence="4 5">
    <name type="scientific">Candidatus Fimenecus excrementigallinarum</name>
    <dbReference type="NCBI Taxonomy" id="2840816"/>
    <lineage>
        <taxon>Bacteria</taxon>
        <taxon>Bacillati</taxon>
        <taxon>Bacillota</taxon>
        <taxon>Clostridia</taxon>
        <taxon>Candidatus Fimenecus</taxon>
    </lineage>
</organism>
<dbReference type="GO" id="GO:0008483">
    <property type="term" value="F:transaminase activity"/>
    <property type="evidence" value="ECO:0007669"/>
    <property type="project" value="UniProtKB-KW"/>
</dbReference>
<name>A0A9D1IGH5_9FIRM</name>
<dbReference type="Gene3D" id="3.40.640.10">
    <property type="entry name" value="Type I PLP-dependent aspartate aminotransferase-like (Major domain)"/>
    <property type="match status" value="1"/>
</dbReference>
<dbReference type="GO" id="GO:0030170">
    <property type="term" value="F:pyridoxal phosphate binding"/>
    <property type="evidence" value="ECO:0007669"/>
    <property type="project" value="InterPro"/>
</dbReference>
<comment type="caution">
    <text evidence="4">The sequence shown here is derived from an EMBL/GenBank/DDBJ whole genome shotgun (WGS) entry which is preliminary data.</text>
</comment>
<keyword evidence="2 3" id="KW-0663">Pyridoxal phosphate</keyword>
<dbReference type="PANTHER" id="PTHR43713">
    <property type="entry name" value="GLUTAMATE-1-SEMIALDEHYDE 2,1-AMINOMUTASE"/>
    <property type="match status" value="1"/>
</dbReference>
<dbReference type="AlphaFoldDB" id="A0A9D1IGH5"/>
<reference evidence="4" key="2">
    <citation type="journal article" date="2021" name="PeerJ">
        <title>Extensive microbial diversity within the chicken gut microbiome revealed by metagenomics and culture.</title>
        <authorList>
            <person name="Gilroy R."/>
            <person name="Ravi A."/>
            <person name="Getino M."/>
            <person name="Pursley I."/>
            <person name="Horton D.L."/>
            <person name="Alikhan N.F."/>
            <person name="Baker D."/>
            <person name="Gharbi K."/>
            <person name="Hall N."/>
            <person name="Watson M."/>
            <person name="Adriaenssens E.M."/>
            <person name="Foster-Nyarko E."/>
            <person name="Jarju S."/>
            <person name="Secka A."/>
            <person name="Antonio M."/>
            <person name="Oren A."/>
            <person name="Chaudhuri R.R."/>
            <person name="La Ragione R."/>
            <person name="Hildebrand F."/>
            <person name="Pallen M.J."/>
        </authorList>
    </citation>
    <scope>NUCLEOTIDE SEQUENCE</scope>
    <source>
        <strain evidence="4">ChiGjej1B1-19959</strain>
    </source>
</reference>
<comment type="cofactor">
    <cofactor evidence="1">
        <name>pyridoxal 5'-phosphate</name>
        <dbReference type="ChEBI" id="CHEBI:597326"/>
    </cofactor>
</comment>
<protein>
    <submittedName>
        <fullName evidence="4">Aminotransferase class III-fold pyridoxal phosphate-dependent enzyme</fullName>
    </submittedName>
</protein>
<dbReference type="Pfam" id="PF00202">
    <property type="entry name" value="Aminotran_3"/>
    <property type="match status" value="1"/>
</dbReference>
<dbReference type="InterPro" id="IPR015422">
    <property type="entry name" value="PyrdxlP-dep_Trfase_small"/>
</dbReference>
<keyword evidence="4" id="KW-0032">Aminotransferase</keyword>
<evidence type="ECO:0000256" key="2">
    <source>
        <dbReference type="ARBA" id="ARBA00022898"/>
    </source>
</evidence>
<evidence type="ECO:0000256" key="3">
    <source>
        <dbReference type="RuleBase" id="RU003560"/>
    </source>
</evidence>
<accession>A0A9D1IGH5</accession>
<evidence type="ECO:0000256" key="1">
    <source>
        <dbReference type="ARBA" id="ARBA00001933"/>
    </source>
</evidence>
<reference evidence="4" key="1">
    <citation type="submission" date="2020-10" db="EMBL/GenBank/DDBJ databases">
        <authorList>
            <person name="Gilroy R."/>
        </authorList>
    </citation>
    <scope>NUCLEOTIDE SEQUENCE</scope>
    <source>
        <strain evidence="4">ChiGjej1B1-19959</strain>
    </source>
</reference>
<dbReference type="InterPro" id="IPR015424">
    <property type="entry name" value="PyrdxlP-dep_Trfase"/>
</dbReference>
<comment type="similarity">
    <text evidence="3">Belongs to the class-III pyridoxal-phosphate-dependent aminotransferase family.</text>
</comment>
<proteinExistence type="inferred from homology"/>